<dbReference type="GO" id="GO:0045892">
    <property type="term" value="P:negative regulation of DNA-templated transcription"/>
    <property type="evidence" value="ECO:0007669"/>
    <property type="project" value="TreeGrafter"/>
</dbReference>
<sequence>MSGEYMTLPEAWEADALCAQVDPELFFPAQGQPGAPAKAVCARCPVVDECLDRALSFPTEQWGVWGGLSQRERREVVRNRRKANAA</sequence>
<evidence type="ECO:0000256" key="10">
    <source>
        <dbReference type="ARBA" id="ARBA00023163"/>
    </source>
</evidence>
<evidence type="ECO:0000256" key="1">
    <source>
        <dbReference type="ARBA" id="ARBA00001966"/>
    </source>
</evidence>
<keyword evidence="10" id="KW-0804">Transcription</keyword>
<accession>A0AAU8GNW6</accession>
<protein>
    <submittedName>
        <fullName evidence="12">WhiB family transcription factor</fullName>
    </submittedName>
</protein>
<proteinExistence type="inferred from homology"/>
<keyword evidence="9" id="KW-1015">Disulfide bond</keyword>
<dbReference type="GO" id="GO:0047134">
    <property type="term" value="F:protein-disulfide reductase [NAD(P)H] activity"/>
    <property type="evidence" value="ECO:0007669"/>
    <property type="project" value="TreeGrafter"/>
</dbReference>
<evidence type="ECO:0000256" key="6">
    <source>
        <dbReference type="ARBA" id="ARBA00023014"/>
    </source>
</evidence>
<evidence type="ECO:0000256" key="2">
    <source>
        <dbReference type="ARBA" id="ARBA00006597"/>
    </source>
</evidence>
<dbReference type="HAMAP" id="MF_01479">
    <property type="entry name" value="WhiB"/>
    <property type="match status" value="1"/>
</dbReference>
<dbReference type="EMBL" id="PP750966">
    <property type="protein sequence ID" value="XCH43659.1"/>
    <property type="molecule type" value="Genomic_DNA"/>
</dbReference>
<evidence type="ECO:0000256" key="7">
    <source>
        <dbReference type="ARBA" id="ARBA00023015"/>
    </source>
</evidence>
<dbReference type="PROSITE" id="PS51674">
    <property type="entry name" value="4FE4S_WBL"/>
    <property type="match status" value="1"/>
</dbReference>
<reference evidence="12" key="1">
    <citation type="submission" date="2024-04" db="EMBL/GenBank/DDBJ databases">
        <authorList>
            <person name="Bains C."/>
            <person name="Hallett B."/>
            <person name="Lee H."/>
            <person name="Redzematovic E."/>
            <person name="Hutchison K.W."/>
            <person name="Molloy S.D."/>
            <person name="Viland M.D."/>
            <person name="Lewis C.M."/>
            <person name="Garlena R.A."/>
            <person name="Russell D.A."/>
            <person name="Jacobs-Sera D."/>
            <person name="Hatfull G.F."/>
        </authorList>
    </citation>
    <scope>NUCLEOTIDE SEQUENCE</scope>
</reference>
<feature type="domain" description="4Fe-4S Wbl-type" evidence="11">
    <location>
        <begin position="17"/>
        <end position="75"/>
    </location>
</feature>
<evidence type="ECO:0000256" key="3">
    <source>
        <dbReference type="ARBA" id="ARBA00022485"/>
    </source>
</evidence>
<dbReference type="Pfam" id="PF02467">
    <property type="entry name" value="Whib"/>
    <property type="match status" value="1"/>
</dbReference>
<keyword evidence="8" id="KW-0238">DNA-binding</keyword>
<gene>
    <name evidence="12" type="primary">50</name>
    <name evidence="12" type="ORF">SEA_PHARB_50</name>
</gene>
<dbReference type="InterPro" id="IPR034768">
    <property type="entry name" value="4FE4S_WBL"/>
</dbReference>
<evidence type="ECO:0000256" key="9">
    <source>
        <dbReference type="ARBA" id="ARBA00023157"/>
    </source>
</evidence>
<dbReference type="GO" id="GO:0051539">
    <property type="term" value="F:4 iron, 4 sulfur cluster binding"/>
    <property type="evidence" value="ECO:0007669"/>
    <property type="project" value="UniProtKB-KW"/>
</dbReference>
<keyword evidence="5" id="KW-0408">Iron</keyword>
<dbReference type="GO" id="GO:0003677">
    <property type="term" value="F:DNA binding"/>
    <property type="evidence" value="ECO:0007669"/>
    <property type="project" value="UniProtKB-KW"/>
</dbReference>
<evidence type="ECO:0000256" key="5">
    <source>
        <dbReference type="ARBA" id="ARBA00023004"/>
    </source>
</evidence>
<keyword evidence="7" id="KW-0805">Transcription regulation</keyword>
<dbReference type="GO" id="GO:0046872">
    <property type="term" value="F:metal ion binding"/>
    <property type="evidence" value="ECO:0007669"/>
    <property type="project" value="UniProtKB-KW"/>
</dbReference>
<comment type="cofactor">
    <cofactor evidence="1">
        <name>[4Fe-4S] cluster</name>
        <dbReference type="ChEBI" id="CHEBI:49883"/>
    </cofactor>
</comment>
<organism evidence="12">
    <name type="scientific">Mycobacterium phage Pharb</name>
    <dbReference type="NCBI Taxonomy" id="3136626"/>
    <lineage>
        <taxon>Viruses</taxon>
    </lineage>
</organism>
<dbReference type="InterPro" id="IPR003482">
    <property type="entry name" value="Whib"/>
</dbReference>
<keyword evidence="6" id="KW-0411">Iron-sulfur</keyword>
<dbReference type="PANTHER" id="PTHR38839">
    <property type="entry name" value="TRANSCRIPTIONAL REGULATOR WHID-RELATED"/>
    <property type="match status" value="1"/>
</dbReference>
<name>A0AAU8GNW6_9VIRU</name>
<evidence type="ECO:0000259" key="11">
    <source>
        <dbReference type="PROSITE" id="PS51674"/>
    </source>
</evidence>
<evidence type="ECO:0000313" key="12">
    <source>
        <dbReference type="EMBL" id="XCH43659.1"/>
    </source>
</evidence>
<keyword evidence="3" id="KW-0004">4Fe-4S</keyword>
<evidence type="ECO:0000256" key="4">
    <source>
        <dbReference type="ARBA" id="ARBA00022723"/>
    </source>
</evidence>
<comment type="similarity">
    <text evidence="2">Belongs to the WhiB family.</text>
</comment>
<evidence type="ECO:0000256" key="8">
    <source>
        <dbReference type="ARBA" id="ARBA00023125"/>
    </source>
</evidence>
<keyword evidence="4" id="KW-0479">Metal-binding</keyword>